<proteinExistence type="predicted"/>
<evidence type="ECO:0000313" key="8">
    <source>
        <dbReference type="EMBL" id="ACO34639.1"/>
    </source>
</evidence>
<accession>C1F980</accession>
<keyword evidence="4 8" id="KW-0238">DNA-binding</keyword>
<dbReference type="SUPFAM" id="SSF52540">
    <property type="entry name" value="P-loop containing nucleoside triphosphate hydrolases"/>
    <property type="match status" value="1"/>
</dbReference>
<dbReference type="PROSITE" id="PS00688">
    <property type="entry name" value="SIGMA54_INTERACT_3"/>
    <property type="match status" value="1"/>
</dbReference>
<dbReference type="AlphaFoldDB" id="C1F980"/>
<dbReference type="PANTHER" id="PTHR32071">
    <property type="entry name" value="TRANSCRIPTIONAL REGULATORY PROTEIN"/>
    <property type="match status" value="1"/>
</dbReference>
<dbReference type="KEGG" id="aca:ACP_0233"/>
<dbReference type="InParanoid" id="C1F980"/>
<dbReference type="Gene3D" id="3.40.50.2300">
    <property type="match status" value="1"/>
</dbReference>
<evidence type="ECO:0000256" key="5">
    <source>
        <dbReference type="ARBA" id="ARBA00023163"/>
    </source>
</evidence>
<dbReference type="InterPro" id="IPR011006">
    <property type="entry name" value="CheY-like_superfamily"/>
</dbReference>
<evidence type="ECO:0000256" key="1">
    <source>
        <dbReference type="ARBA" id="ARBA00022741"/>
    </source>
</evidence>
<feature type="domain" description="Sigma-54 factor interaction" evidence="7">
    <location>
        <begin position="174"/>
        <end position="401"/>
    </location>
</feature>
<dbReference type="Proteomes" id="UP000002207">
    <property type="component" value="Chromosome"/>
</dbReference>
<keyword evidence="2" id="KW-0067">ATP-binding</keyword>
<gene>
    <name evidence="8" type="ordered locus">ACP_0233</name>
</gene>
<dbReference type="InterPro" id="IPR058031">
    <property type="entry name" value="AAA_lid_NorR"/>
</dbReference>
<dbReference type="PROSITE" id="PS00676">
    <property type="entry name" value="SIGMA54_INTERACT_2"/>
    <property type="match status" value="1"/>
</dbReference>
<sequence length="420" mass="46201">MPRTPQPRTAVLASADLSFRTRVREALTGLRWEVQEAQGGAEALAYLEARPCEAMIVDTWLPDLEIQEFLAECEKRHPQTDLIAVDDPGPERGPERTQARSPRRNEVLLALRRGQDADHEPQGDGASWNGMPEMTPVHDRTVVREEIFVRGTAVVEATRPGAEPGPGTVRLPELIGEAPAMLEVSRRIRLVAPRAATVLVQGPTGSGKELVARAIHRLSPRANRRLVALNCAAIPDTLLEAELFGHTRGAFTGAVQGRIGRIEAADGGTLFLDEIGEMPLALQAKLLRFLETGEVQRIGDNDPIRVDVRIVAATHRSLAEMVKAGSFRADLYYRLAVFLIRTPGLGERPEDLPLLVERLLARMAEQAPVRRLSAEAMERLRQHAWPGNVRELQHVLERAAILAAESPEIGAAEIEFGETF</sequence>
<dbReference type="InterPro" id="IPR025943">
    <property type="entry name" value="Sigma_54_int_dom_ATP-bd_2"/>
</dbReference>
<dbReference type="FunFam" id="3.40.50.300:FF:000006">
    <property type="entry name" value="DNA-binding transcriptional regulator NtrC"/>
    <property type="match status" value="1"/>
</dbReference>
<dbReference type="PANTHER" id="PTHR32071:SF57">
    <property type="entry name" value="C4-DICARBOXYLATE TRANSPORT TRANSCRIPTIONAL REGULATORY PROTEIN DCTD"/>
    <property type="match status" value="1"/>
</dbReference>
<dbReference type="SUPFAM" id="SSF52172">
    <property type="entry name" value="CheY-like"/>
    <property type="match status" value="1"/>
</dbReference>
<feature type="region of interest" description="Disordered" evidence="6">
    <location>
        <begin position="80"/>
        <end position="133"/>
    </location>
</feature>
<dbReference type="Gene3D" id="3.40.50.300">
    <property type="entry name" value="P-loop containing nucleotide triphosphate hydrolases"/>
    <property type="match status" value="1"/>
</dbReference>
<keyword evidence="5" id="KW-0804">Transcription</keyword>
<dbReference type="SMART" id="SM00382">
    <property type="entry name" value="AAA"/>
    <property type="match status" value="1"/>
</dbReference>
<dbReference type="InterPro" id="IPR025944">
    <property type="entry name" value="Sigma_54_int_dom_CS"/>
</dbReference>
<evidence type="ECO:0000313" key="9">
    <source>
        <dbReference type="Proteomes" id="UP000002207"/>
    </source>
</evidence>
<dbReference type="STRING" id="240015.ACP_0233"/>
<feature type="compositionally biased region" description="Basic and acidic residues" evidence="6">
    <location>
        <begin position="89"/>
        <end position="106"/>
    </location>
</feature>
<evidence type="ECO:0000259" key="7">
    <source>
        <dbReference type="PROSITE" id="PS50045"/>
    </source>
</evidence>
<dbReference type="eggNOG" id="COG2204">
    <property type="taxonomic scope" value="Bacteria"/>
</dbReference>
<feature type="compositionally biased region" description="Basic and acidic residues" evidence="6">
    <location>
        <begin position="113"/>
        <end position="122"/>
    </location>
</feature>
<dbReference type="CDD" id="cd00009">
    <property type="entry name" value="AAA"/>
    <property type="match status" value="1"/>
</dbReference>
<dbReference type="Pfam" id="PF00158">
    <property type="entry name" value="Sigma54_activat"/>
    <property type="match status" value="1"/>
</dbReference>
<evidence type="ECO:0000256" key="4">
    <source>
        <dbReference type="ARBA" id="ARBA00023125"/>
    </source>
</evidence>
<evidence type="ECO:0000256" key="3">
    <source>
        <dbReference type="ARBA" id="ARBA00023015"/>
    </source>
</evidence>
<evidence type="ECO:0000256" key="6">
    <source>
        <dbReference type="SAM" id="MobiDB-lite"/>
    </source>
</evidence>
<dbReference type="PROSITE" id="PS50045">
    <property type="entry name" value="SIGMA54_INTERACT_4"/>
    <property type="match status" value="1"/>
</dbReference>
<keyword evidence="9" id="KW-1185">Reference proteome</keyword>
<dbReference type="GO" id="GO:0005524">
    <property type="term" value="F:ATP binding"/>
    <property type="evidence" value="ECO:0007669"/>
    <property type="project" value="UniProtKB-KW"/>
</dbReference>
<dbReference type="InterPro" id="IPR003593">
    <property type="entry name" value="AAA+_ATPase"/>
</dbReference>
<name>C1F980_ACIC5</name>
<dbReference type="GO" id="GO:0006355">
    <property type="term" value="P:regulation of DNA-templated transcription"/>
    <property type="evidence" value="ECO:0007669"/>
    <property type="project" value="InterPro"/>
</dbReference>
<dbReference type="Pfam" id="PF25601">
    <property type="entry name" value="AAA_lid_14"/>
    <property type="match status" value="1"/>
</dbReference>
<dbReference type="EMBL" id="CP001472">
    <property type="protein sequence ID" value="ACO34639.1"/>
    <property type="molecule type" value="Genomic_DNA"/>
</dbReference>
<evidence type="ECO:0000256" key="2">
    <source>
        <dbReference type="ARBA" id="ARBA00022840"/>
    </source>
</evidence>
<dbReference type="HOGENOM" id="CLU_000445_0_6_0"/>
<keyword evidence="1" id="KW-0547">Nucleotide-binding</keyword>
<dbReference type="GO" id="GO:0003677">
    <property type="term" value="F:DNA binding"/>
    <property type="evidence" value="ECO:0007669"/>
    <property type="project" value="UniProtKB-KW"/>
</dbReference>
<dbReference type="InterPro" id="IPR002078">
    <property type="entry name" value="Sigma_54_int"/>
</dbReference>
<organism evidence="8 9">
    <name type="scientific">Acidobacterium capsulatum (strain ATCC 51196 / DSM 11244 / BCRC 80197 / JCM 7670 / NBRC 15755 / NCIMB 13165 / 161)</name>
    <dbReference type="NCBI Taxonomy" id="240015"/>
    <lineage>
        <taxon>Bacteria</taxon>
        <taxon>Pseudomonadati</taxon>
        <taxon>Acidobacteriota</taxon>
        <taxon>Terriglobia</taxon>
        <taxon>Terriglobales</taxon>
        <taxon>Acidobacteriaceae</taxon>
        <taxon>Acidobacterium</taxon>
    </lineage>
</organism>
<dbReference type="OrthoDB" id="9771372at2"/>
<dbReference type="InterPro" id="IPR027417">
    <property type="entry name" value="P-loop_NTPase"/>
</dbReference>
<keyword evidence="3" id="KW-0805">Transcription regulation</keyword>
<protein>
    <submittedName>
        <fullName evidence="8">Sigma-54 dependent DNA-binding response regulator</fullName>
    </submittedName>
</protein>
<dbReference type="Gene3D" id="1.10.8.60">
    <property type="match status" value="1"/>
</dbReference>
<reference evidence="8 9" key="1">
    <citation type="journal article" date="2009" name="Appl. Environ. Microbiol.">
        <title>Three genomes from the phylum Acidobacteria provide insight into the lifestyles of these microorganisms in soils.</title>
        <authorList>
            <person name="Ward N.L."/>
            <person name="Challacombe J.F."/>
            <person name="Janssen P.H."/>
            <person name="Henrissat B."/>
            <person name="Coutinho P.M."/>
            <person name="Wu M."/>
            <person name="Xie G."/>
            <person name="Haft D.H."/>
            <person name="Sait M."/>
            <person name="Badger J."/>
            <person name="Barabote R.D."/>
            <person name="Bradley B."/>
            <person name="Brettin T.S."/>
            <person name="Brinkac L.M."/>
            <person name="Bruce D."/>
            <person name="Creasy T."/>
            <person name="Daugherty S.C."/>
            <person name="Davidsen T.M."/>
            <person name="DeBoy R.T."/>
            <person name="Detter J.C."/>
            <person name="Dodson R.J."/>
            <person name="Durkin A.S."/>
            <person name="Ganapathy A."/>
            <person name="Gwinn-Giglio M."/>
            <person name="Han C.S."/>
            <person name="Khouri H."/>
            <person name="Kiss H."/>
            <person name="Kothari S.P."/>
            <person name="Madupu R."/>
            <person name="Nelson K.E."/>
            <person name="Nelson W.C."/>
            <person name="Paulsen I."/>
            <person name="Penn K."/>
            <person name="Ren Q."/>
            <person name="Rosovitz M.J."/>
            <person name="Selengut J.D."/>
            <person name="Shrivastava S."/>
            <person name="Sullivan S.A."/>
            <person name="Tapia R."/>
            <person name="Thompson L.S."/>
            <person name="Watkins K.L."/>
            <person name="Yang Q."/>
            <person name="Yu C."/>
            <person name="Zafar N."/>
            <person name="Zhou L."/>
            <person name="Kuske C.R."/>
        </authorList>
    </citation>
    <scope>NUCLEOTIDE SEQUENCE [LARGE SCALE GENOMIC DNA]</scope>
    <source>
        <strain evidence="9">ATCC 51196 / DSM 11244 / BCRC 80197 / JCM 7670 / NBRC 15755 / NCIMB 13165 / 161</strain>
    </source>
</reference>